<protein>
    <submittedName>
        <fullName evidence="1">Uncharacterized protein</fullName>
    </submittedName>
</protein>
<evidence type="ECO:0000313" key="2">
    <source>
        <dbReference type="Proteomes" id="UP001519460"/>
    </source>
</evidence>
<proteinExistence type="predicted"/>
<keyword evidence="2" id="KW-1185">Reference proteome</keyword>
<reference evidence="1 2" key="1">
    <citation type="journal article" date="2023" name="Sci. Data">
        <title>Genome assembly of the Korean intertidal mud-creeper Batillaria attramentaria.</title>
        <authorList>
            <person name="Patra A.K."/>
            <person name="Ho P.T."/>
            <person name="Jun S."/>
            <person name="Lee S.J."/>
            <person name="Kim Y."/>
            <person name="Won Y.J."/>
        </authorList>
    </citation>
    <scope>NUCLEOTIDE SEQUENCE [LARGE SCALE GENOMIC DNA]</scope>
    <source>
        <strain evidence="1">Wonlab-2016</strain>
    </source>
</reference>
<organism evidence="1 2">
    <name type="scientific">Batillaria attramentaria</name>
    <dbReference type="NCBI Taxonomy" id="370345"/>
    <lineage>
        <taxon>Eukaryota</taxon>
        <taxon>Metazoa</taxon>
        <taxon>Spiralia</taxon>
        <taxon>Lophotrochozoa</taxon>
        <taxon>Mollusca</taxon>
        <taxon>Gastropoda</taxon>
        <taxon>Caenogastropoda</taxon>
        <taxon>Sorbeoconcha</taxon>
        <taxon>Cerithioidea</taxon>
        <taxon>Batillariidae</taxon>
        <taxon>Batillaria</taxon>
    </lineage>
</organism>
<sequence length="82" mass="9100">MAVVVTDIVSLCGTLWRRTASDPHTRHACNQNLVNDRLKTEAATLTTLLQQPRTEVSRVFDADEKLSSATSTEVQTPLPFFV</sequence>
<dbReference type="Proteomes" id="UP001519460">
    <property type="component" value="Unassembled WGS sequence"/>
</dbReference>
<dbReference type="AlphaFoldDB" id="A0ABD0M148"/>
<comment type="caution">
    <text evidence="1">The sequence shown here is derived from an EMBL/GenBank/DDBJ whole genome shotgun (WGS) entry which is preliminary data.</text>
</comment>
<accession>A0ABD0M148</accession>
<evidence type="ECO:0000313" key="1">
    <source>
        <dbReference type="EMBL" id="KAK7505260.1"/>
    </source>
</evidence>
<dbReference type="EMBL" id="JACVVK020000011">
    <property type="protein sequence ID" value="KAK7505260.1"/>
    <property type="molecule type" value="Genomic_DNA"/>
</dbReference>
<name>A0ABD0M148_9CAEN</name>
<gene>
    <name evidence="1" type="ORF">BaRGS_00003422</name>
</gene>